<dbReference type="PROSITE" id="PS50928">
    <property type="entry name" value="ABC_TM1"/>
    <property type="match status" value="1"/>
</dbReference>
<dbReference type="InterPro" id="IPR000515">
    <property type="entry name" value="MetI-like"/>
</dbReference>
<dbReference type="InterPro" id="IPR050901">
    <property type="entry name" value="BP-dep_ABC_trans_perm"/>
</dbReference>
<keyword evidence="6 9" id="KW-0812">Transmembrane</keyword>
<organism evidence="11 12">
    <name type="scientific">Phytohabitans suffuscus</name>
    <dbReference type="NCBI Taxonomy" id="624315"/>
    <lineage>
        <taxon>Bacteria</taxon>
        <taxon>Bacillati</taxon>
        <taxon>Actinomycetota</taxon>
        <taxon>Actinomycetes</taxon>
        <taxon>Micromonosporales</taxon>
        <taxon>Micromonosporaceae</taxon>
    </lineage>
</organism>
<gene>
    <name evidence="11" type="ORF">Psuf_086430</name>
</gene>
<dbReference type="PANTHER" id="PTHR32243">
    <property type="entry name" value="MALTOSE TRANSPORT SYSTEM PERMEASE-RELATED"/>
    <property type="match status" value="1"/>
</dbReference>
<keyword evidence="7 9" id="KW-1133">Transmembrane helix</keyword>
<keyword evidence="4" id="KW-1003">Cell membrane</keyword>
<evidence type="ECO:0000256" key="9">
    <source>
        <dbReference type="RuleBase" id="RU363032"/>
    </source>
</evidence>
<feature type="transmembrane region" description="Helical" evidence="9">
    <location>
        <begin position="185"/>
        <end position="203"/>
    </location>
</feature>
<keyword evidence="5" id="KW-0762">Sugar transport</keyword>
<evidence type="ECO:0000256" key="1">
    <source>
        <dbReference type="ARBA" id="ARBA00004651"/>
    </source>
</evidence>
<evidence type="ECO:0000256" key="5">
    <source>
        <dbReference type="ARBA" id="ARBA00022597"/>
    </source>
</evidence>
<dbReference type="CDD" id="cd06261">
    <property type="entry name" value="TM_PBP2"/>
    <property type="match status" value="1"/>
</dbReference>
<comment type="similarity">
    <text evidence="2">Belongs to the binding-protein-dependent transport system permease family. MalFG subfamily.</text>
</comment>
<comment type="subcellular location">
    <subcellularLocation>
        <location evidence="1 9">Cell membrane</location>
        <topology evidence="1 9">Multi-pass membrane protein</topology>
    </subcellularLocation>
</comment>
<evidence type="ECO:0000259" key="10">
    <source>
        <dbReference type="PROSITE" id="PS50928"/>
    </source>
</evidence>
<dbReference type="PANTHER" id="PTHR32243:SF50">
    <property type="entry name" value="MALTOSE_MALTODEXTRIN TRANSPORT SYSTEM PERMEASE PROTEIN MALG"/>
    <property type="match status" value="1"/>
</dbReference>
<dbReference type="AlphaFoldDB" id="A0A6F8YYS1"/>
<feature type="transmembrane region" description="Helical" evidence="9">
    <location>
        <begin position="105"/>
        <end position="126"/>
    </location>
</feature>
<evidence type="ECO:0000256" key="4">
    <source>
        <dbReference type="ARBA" id="ARBA00022475"/>
    </source>
</evidence>
<sequence length="275" mass="30066">MTMRRVFSRLGLAVGVLALLAWLLLPLLVTLSVSLKTRGDVFATPGLIPEHPTLDAYGRVLQRPGFRTALLNSALIGLGTCALTLLIGVPAAYAFARFRFRGRHLLLLLMLLPRLVPSVGVMLPLYRLAAEAGAIDKRLTLVVVYSGMLLPLAVWLMVGFFQAIPQEIEEAANVDGASMFQRLRMIVLPLTVPALVTIAVLAFREAWNEFQLVLVLTTSADKRTLPYELYATQGLGLADLPMESAFALLTIVPLVLVYVRLERYVVQGMVSGAVK</sequence>
<keyword evidence="8 9" id="KW-0472">Membrane</keyword>
<feature type="transmembrane region" description="Helical" evidence="9">
    <location>
        <begin position="244"/>
        <end position="261"/>
    </location>
</feature>
<accession>A0A6F8YYS1</accession>
<reference evidence="11 12" key="2">
    <citation type="submission" date="2020-03" db="EMBL/GenBank/DDBJ databases">
        <authorList>
            <person name="Ichikawa N."/>
            <person name="Kimura A."/>
            <person name="Kitahashi Y."/>
            <person name="Uohara A."/>
        </authorList>
    </citation>
    <scope>NUCLEOTIDE SEQUENCE [LARGE SCALE GENOMIC DNA]</scope>
    <source>
        <strain evidence="11 12">NBRC 105367</strain>
    </source>
</reference>
<dbReference type="SUPFAM" id="SSF161098">
    <property type="entry name" value="MetI-like"/>
    <property type="match status" value="1"/>
</dbReference>
<dbReference type="GO" id="GO:0055085">
    <property type="term" value="P:transmembrane transport"/>
    <property type="evidence" value="ECO:0007669"/>
    <property type="project" value="InterPro"/>
</dbReference>
<keyword evidence="12" id="KW-1185">Reference proteome</keyword>
<dbReference type="Pfam" id="PF00528">
    <property type="entry name" value="BPD_transp_1"/>
    <property type="match status" value="1"/>
</dbReference>
<feature type="transmembrane region" description="Helical" evidence="9">
    <location>
        <begin position="69"/>
        <end position="93"/>
    </location>
</feature>
<dbReference type="EMBL" id="AP022871">
    <property type="protein sequence ID" value="BCB91330.1"/>
    <property type="molecule type" value="Genomic_DNA"/>
</dbReference>
<evidence type="ECO:0000256" key="6">
    <source>
        <dbReference type="ARBA" id="ARBA00022692"/>
    </source>
</evidence>
<reference evidence="11 12" key="1">
    <citation type="submission" date="2020-03" db="EMBL/GenBank/DDBJ databases">
        <title>Whole genome shotgun sequence of Phytohabitans suffuscus NBRC 105367.</title>
        <authorList>
            <person name="Komaki H."/>
            <person name="Tamura T."/>
        </authorList>
    </citation>
    <scope>NUCLEOTIDE SEQUENCE [LARGE SCALE GENOMIC DNA]</scope>
    <source>
        <strain evidence="11 12">NBRC 105367</strain>
    </source>
</reference>
<dbReference type="Proteomes" id="UP000503011">
    <property type="component" value="Chromosome"/>
</dbReference>
<feature type="domain" description="ABC transmembrane type-1" evidence="10">
    <location>
        <begin position="70"/>
        <end position="261"/>
    </location>
</feature>
<keyword evidence="3 9" id="KW-0813">Transport</keyword>
<evidence type="ECO:0000256" key="8">
    <source>
        <dbReference type="ARBA" id="ARBA00023136"/>
    </source>
</evidence>
<protein>
    <submittedName>
        <fullName evidence="11">Sugar ABC transporter permease</fullName>
    </submittedName>
</protein>
<name>A0A6F8YYS1_9ACTN</name>
<dbReference type="GO" id="GO:0005886">
    <property type="term" value="C:plasma membrane"/>
    <property type="evidence" value="ECO:0007669"/>
    <property type="project" value="UniProtKB-SubCell"/>
</dbReference>
<evidence type="ECO:0000256" key="3">
    <source>
        <dbReference type="ARBA" id="ARBA00022448"/>
    </source>
</evidence>
<dbReference type="RefSeq" id="WP_173164279.1">
    <property type="nucleotide sequence ID" value="NZ_AP022871.1"/>
</dbReference>
<evidence type="ECO:0000313" key="11">
    <source>
        <dbReference type="EMBL" id="BCB91330.1"/>
    </source>
</evidence>
<feature type="transmembrane region" description="Helical" evidence="9">
    <location>
        <begin position="138"/>
        <end position="164"/>
    </location>
</feature>
<dbReference type="Gene3D" id="1.10.3720.10">
    <property type="entry name" value="MetI-like"/>
    <property type="match status" value="1"/>
</dbReference>
<evidence type="ECO:0000313" key="12">
    <source>
        <dbReference type="Proteomes" id="UP000503011"/>
    </source>
</evidence>
<proteinExistence type="inferred from homology"/>
<evidence type="ECO:0000256" key="2">
    <source>
        <dbReference type="ARBA" id="ARBA00009047"/>
    </source>
</evidence>
<evidence type="ECO:0000256" key="7">
    <source>
        <dbReference type="ARBA" id="ARBA00022989"/>
    </source>
</evidence>
<dbReference type="KEGG" id="psuu:Psuf_086430"/>
<dbReference type="InterPro" id="IPR035906">
    <property type="entry name" value="MetI-like_sf"/>
</dbReference>